<gene>
    <name evidence="5" type="ORF">ASPACDRAFT_1891204</name>
</gene>
<dbReference type="VEuPathDB" id="FungiDB:ASPACDRAFT_1891204"/>
<keyword evidence="6" id="KW-1185">Reference proteome</keyword>
<dbReference type="EMBL" id="KV878986">
    <property type="protein sequence ID" value="OJJ96310.1"/>
    <property type="molecule type" value="Genomic_DNA"/>
</dbReference>
<evidence type="ECO:0000313" key="6">
    <source>
        <dbReference type="Proteomes" id="UP000184546"/>
    </source>
</evidence>
<dbReference type="SUPFAM" id="SSF48239">
    <property type="entry name" value="Terpenoid cyclases/Protein prenyltransferases"/>
    <property type="match status" value="1"/>
</dbReference>
<dbReference type="AlphaFoldDB" id="A0A1L9WJH5"/>
<dbReference type="GO" id="GO:0010333">
    <property type="term" value="F:terpene synthase activity"/>
    <property type="evidence" value="ECO:0007669"/>
    <property type="project" value="InterPro"/>
</dbReference>
<dbReference type="PANTHER" id="PTHR31739">
    <property type="entry name" value="ENT-COPALYL DIPHOSPHATE SYNTHASE, CHLOROPLASTIC"/>
    <property type="match status" value="1"/>
</dbReference>
<evidence type="ECO:0000256" key="3">
    <source>
        <dbReference type="ARBA" id="ARBA00022842"/>
    </source>
</evidence>
<evidence type="ECO:0000313" key="5">
    <source>
        <dbReference type="EMBL" id="OJJ96310.1"/>
    </source>
</evidence>
<evidence type="ECO:0000256" key="1">
    <source>
        <dbReference type="ARBA" id="ARBA00001946"/>
    </source>
</evidence>
<reference evidence="6" key="1">
    <citation type="journal article" date="2017" name="Genome Biol.">
        <title>Comparative genomics reveals high biological diversity and specific adaptations in the industrially and medically important fungal genus Aspergillus.</title>
        <authorList>
            <person name="de Vries R.P."/>
            <person name="Riley R."/>
            <person name="Wiebenga A."/>
            <person name="Aguilar-Osorio G."/>
            <person name="Amillis S."/>
            <person name="Uchima C.A."/>
            <person name="Anderluh G."/>
            <person name="Asadollahi M."/>
            <person name="Askin M."/>
            <person name="Barry K."/>
            <person name="Battaglia E."/>
            <person name="Bayram O."/>
            <person name="Benocci T."/>
            <person name="Braus-Stromeyer S.A."/>
            <person name="Caldana C."/>
            <person name="Canovas D."/>
            <person name="Cerqueira G.C."/>
            <person name="Chen F."/>
            <person name="Chen W."/>
            <person name="Choi C."/>
            <person name="Clum A."/>
            <person name="Dos Santos R.A."/>
            <person name="Damasio A.R."/>
            <person name="Diallinas G."/>
            <person name="Emri T."/>
            <person name="Fekete E."/>
            <person name="Flipphi M."/>
            <person name="Freyberg S."/>
            <person name="Gallo A."/>
            <person name="Gournas C."/>
            <person name="Habgood R."/>
            <person name="Hainaut M."/>
            <person name="Harispe M.L."/>
            <person name="Henrissat B."/>
            <person name="Hilden K.S."/>
            <person name="Hope R."/>
            <person name="Hossain A."/>
            <person name="Karabika E."/>
            <person name="Karaffa L."/>
            <person name="Karanyi Z."/>
            <person name="Krasevec N."/>
            <person name="Kuo A."/>
            <person name="Kusch H."/>
            <person name="LaButti K."/>
            <person name="Lagendijk E.L."/>
            <person name="Lapidus A."/>
            <person name="Levasseur A."/>
            <person name="Lindquist E."/>
            <person name="Lipzen A."/>
            <person name="Logrieco A.F."/>
            <person name="MacCabe A."/>
            <person name="Maekelae M.R."/>
            <person name="Malavazi I."/>
            <person name="Melin P."/>
            <person name="Meyer V."/>
            <person name="Mielnichuk N."/>
            <person name="Miskei M."/>
            <person name="Molnar A.P."/>
            <person name="Mule G."/>
            <person name="Ngan C.Y."/>
            <person name="Orejas M."/>
            <person name="Orosz E."/>
            <person name="Ouedraogo J.P."/>
            <person name="Overkamp K.M."/>
            <person name="Park H.-S."/>
            <person name="Perrone G."/>
            <person name="Piumi F."/>
            <person name="Punt P.J."/>
            <person name="Ram A.F."/>
            <person name="Ramon A."/>
            <person name="Rauscher S."/>
            <person name="Record E."/>
            <person name="Riano-Pachon D.M."/>
            <person name="Robert V."/>
            <person name="Roehrig J."/>
            <person name="Ruller R."/>
            <person name="Salamov A."/>
            <person name="Salih N.S."/>
            <person name="Samson R.A."/>
            <person name="Sandor E."/>
            <person name="Sanguinetti M."/>
            <person name="Schuetze T."/>
            <person name="Sepcic K."/>
            <person name="Shelest E."/>
            <person name="Sherlock G."/>
            <person name="Sophianopoulou V."/>
            <person name="Squina F.M."/>
            <person name="Sun H."/>
            <person name="Susca A."/>
            <person name="Todd R.B."/>
            <person name="Tsang A."/>
            <person name="Unkles S.E."/>
            <person name="van de Wiele N."/>
            <person name="van Rossen-Uffink D."/>
            <person name="Oliveira J.V."/>
            <person name="Vesth T.C."/>
            <person name="Visser J."/>
            <person name="Yu J.-H."/>
            <person name="Zhou M."/>
            <person name="Andersen M.R."/>
            <person name="Archer D.B."/>
            <person name="Baker S.E."/>
            <person name="Benoit I."/>
            <person name="Brakhage A.A."/>
            <person name="Braus G.H."/>
            <person name="Fischer R."/>
            <person name="Frisvad J.C."/>
            <person name="Goldman G.H."/>
            <person name="Houbraken J."/>
            <person name="Oakley B."/>
            <person name="Pocsi I."/>
            <person name="Scazzocchio C."/>
            <person name="Seiboth B."/>
            <person name="vanKuyk P.A."/>
            <person name="Wortman J."/>
            <person name="Dyer P.S."/>
            <person name="Grigoriev I.V."/>
        </authorList>
    </citation>
    <scope>NUCLEOTIDE SEQUENCE [LARGE SCALE GENOMIC DNA]</scope>
    <source>
        <strain evidence="6">ATCC 16872 / CBS 172.66 / WB 5094</strain>
    </source>
</reference>
<dbReference type="GO" id="GO:0000287">
    <property type="term" value="F:magnesium ion binding"/>
    <property type="evidence" value="ECO:0007669"/>
    <property type="project" value="TreeGrafter"/>
</dbReference>
<keyword evidence="4" id="KW-0456">Lyase</keyword>
<evidence type="ECO:0000256" key="2">
    <source>
        <dbReference type="ARBA" id="ARBA00022723"/>
    </source>
</evidence>
<accession>A0A1L9WJH5</accession>
<keyword evidence="2" id="KW-0479">Metal-binding</keyword>
<dbReference type="OrthoDB" id="2343925at2759"/>
<evidence type="ECO:0000256" key="4">
    <source>
        <dbReference type="ARBA" id="ARBA00023239"/>
    </source>
</evidence>
<dbReference type="GeneID" id="30972424"/>
<dbReference type="Gene3D" id="1.50.10.20">
    <property type="match status" value="1"/>
</dbReference>
<dbReference type="InterPro" id="IPR017057">
    <property type="entry name" value="Ent-kaurene_synthase_fun"/>
</dbReference>
<dbReference type="GO" id="GO:0016102">
    <property type="term" value="P:diterpenoid biosynthetic process"/>
    <property type="evidence" value="ECO:0007669"/>
    <property type="project" value="TreeGrafter"/>
</dbReference>
<comment type="cofactor">
    <cofactor evidence="1">
        <name>Mg(2+)</name>
        <dbReference type="ChEBI" id="CHEBI:18420"/>
    </cofactor>
</comment>
<dbReference type="STRING" id="690307.A0A1L9WJH5"/>
<dbReference type="InterPro" id="IPR050148">
    <property type="entry name" value="Terpene_synthase-like"/>
</dbReference>
<dbReference type="Gene3D" id="1.50.10.160">
    <property type="match status" value="1"/>
</dbReference>
<dbReference type="Proteomes" id="UP000184546">
    <property type="component" value="Unassembled WGS sequence"/>
</dbReference>
<sequence>MMRDNAVATLIETKNQCLFESFANSHHPIYGLGTMSGNIYDTAWVSLVRKPNEGGATIWAFPEAFSTLLRLQELDGCWGSSTARLDTIANTLAALLALQRHAADPAEVDAQELNSRILKAKQFLDTALKDLNELVVTCILPVSFELRLPAMLDLLEAEGHTFNFNRTNLIKLQAKKLAKIDLNLIFSGPQSSLLHSLEALVGKIDFGGLVQHKVLGSMLASPSATSAYLMYSPVWDDEAEDYIRRAISNGAGLGSGLVAAGYPTTVFEWAWVATNLLRNGIAPSADLQRTGEPIEAEIKQHGLVGFVPKACPDADDTAKALVALMLQGKRYSPQVLVDRFERETHFATYSYETHKSISTNANVLTALVLLSTDNRYQLQIEKCVRYLCEEWLKCDRMPRDKWNISSFYPTMLVCEALMSYLQRWSAGDLAALPDDLMKFQIPITLFQAVIRTVRTQNQDGSWGSAGSAEETAYGLLILKSVTSFSLTERISSELKDAVRRGIEFILSRDKRSSTDDQLWLDKTLYAIPTVSDSYIMAAVTAGDTETPGNKLAVIPSLLVDIPAATVRKMAEFFARLPSQMKTPQWVVEASVVEALLFSYRLKDLDVFSTGNALGEKYIEFAACFWTLANNSRPEYLLSTRIVYSMVELSVGIFQEDDLMERDLVALPDSASETIADYIEQLCHGTNGFCRDHSPHARPTSETIGKSRSVLSNVEHNLAIWFRFVLNVNLATAKPSPADRRDLRQEVSLATLAAIQQAKAHRSLNNNITTGRGEKHPESCESAIIPVISGQSFFTWLHTSAVHDVKSAVVSKSLVCKLGSEEKGDVFPTAREKYLAEKLWRQISVEGRLWNDLGSIERDRRAANLNSVDFPEFLSPQSLQADGDVQTQLRLLAEYEHSCTVRCLQDLVQILEDSGRGRLSLYLQMYYLCCEIYSETCVMYQFGSTTVM</sequence>
<evidence type="ECO:0008006" key="7">
    <source>
        <dbReference type="Google" id="ProtNLM"/>
    </source>
</evidence>
<dbReference type="OMA" id="WNISPYY"/>
<keyword evidence="3" id="KW-0460">Magnesium</keyword>
<organism evidence="5 6">
    <name type="scientific">Aspergillus aculeatus (strain ATCC 16872 / CBS 172.66 / WB 5094)</name>
    <dbReference type="NCBI Taxonomy" id="690307"/>
    <lineage>
        <taxon>Eukaryota</taxon>
        <taxon>Fungi</taxon>
        <taxon>Dikarya</taxon>
        <taxon>Ascomycota</taxon>
        <taxon>Pezizomycotina</taxon>
        <taxon>Eurotiomycetes</taxon>
        <taxon>Eurotiomycetidae</taxon>
        <taxon>Eurotiales</taxon>
        <taxon>Aspergillaceae</taxon>
        <taxon>Aspergillus</taxon>
        <taxon>Aspergillus subgen. Circumdati</taxon>
    </lineage>
</organism>
<dbReference type="PIRSF" id="PIRSF036498">
    <property type="entry name" value="Ent-kaurene_synthase_fungi"/>
    <property type="match status" value="1"/>
</dbReference>
<dbReference type="PANTHER" id="PTHR31739:SF18">
    <property type="entry name" value="TERPENE SYNTHASE FAMILY PROTEIN (AFU_ORTHOLOGUE AFUA_5G15060)"/>
    <property type="match status" value="1"/>
</dbReference>
<protein>
    <recommendedName>
        <fullName evidence="7">Terpene synthase family protein</fullName>
    </recommendedName>
</protein>
<dbReference type="RefSeq" id="XP_020052650.1">
    <property type="nucleotide sequence ID" value="XM_020198610.1"/>
</dbReference>
<proteinExistence type="predicted"/>
<dbReference type="InterPro" id="IPR008930">
    <property type="entry name" value="Terpenoid_cyclase/PrenylTrfase"/>
</dbReference>
<name>A0A1L9WJH5_ASPA1</name>